<dbReference type="InterPro" id="IPR006094">
    <property type="entry name" value="Oxid_FAD_bind_N"/>
</dbReference>
<dbReference type="InterPro" id="IPR016166">
    <property type="entry name" value="FAD-bd_PCMH"/>
</dbReference>
<dbReference type="Pfam" id="PF01565">
    <property type="entry name" value="FAD_binding_4"/>
    <property type="match status" value="1"/>
</dbReference>
<keyword evidence="5" id="KW-0560">Oxidoreductase</keyword>
<feature type="signal peptide" evidence="6">
    <location>
        <begin position="1"/>
        <end position="17"/>
    </location>
</feature>
<comment type="caution">
    <text evidence="8">The sequence shown here is derived from an EMBL/GenBank/DDBJ whole genome shotgun (WGS) entry which is preliminary data.</text>
</comment>
<evidence type="ECO:0000256" key="3">
    <source>
        <dbReference type="ARBA" id="ARBA00022630"/>
    </source>
</evidence>
<dbReference type="GO" id="GO:0071949">
    <property type="term" value="F:FAD binding"/>
    <property type="evidence" value="ECO:0007669"/>
    <property type="project" value="InterPro"/>
</dbReference>
<protein>
    <recommendedName>
        <fullName evidence="7">FAD-binding PCMH-type domain-containing protein</fullName>
    </recommendedName>
</protein>
<evidence type="ECO:0000259" key="7">
    <source>
        <dbReference type="PROSITE" id="PS51387"/>
    </source>
</evidence>
<dbReference type="PANTHER" id="PTHR42973:SF39">
    <property type="entry name" value="FAD-BINDING PCMH-TYPE DOMAIN-CONTAINING PROTEIN"/>
    <property type="match status" value="1"/>
</dbReference>
<comment type="similarity">
    <text evidence="2">Belongs to the oxygen-dependent FAD-linked oxidoreductase family.</text>
</comment>
<comment type="cofactor">
    <cofactor evidence="1">
        <name>FAD</name>
        <dbReference type="ChEBI" id="CHEBI:57692"/>
    </cofactor>
</comment>
<feature type="chain" id="PRO_5042037341" description="FAD-binding PCMH-type domain-containing protein" evidence="6">
    <location>
        <begin position="18"/>
        <end position="503"/>
    </location>
</feature>
<evidence type="ECO:0000313" key="9">
    <source>
        <dbReference type="Proteomes" id="UP001287356"/>
    </source>
</evidence>
<dbReference type="Proteomes" id="UP001287356">
    <property type="component" value="Unassembled WGS sequence"/>
</dbReference>
<keyword evidence="6" id="KW-0732">Signal</keyword>
<evidence type="ECO:0000256" key="1">
    <source>
        <dbReference type="ARBA" id="ARBA00001974"/>
    </source>
</evidence>
<dbReference type="InterPro" id="IPR012951">
    <property type="entry name" value="BBE"/>
</dbReference>
<name>A0AAE0TUG4_9PEZI</name>
<evidence type="ECO:0000256" key="5">
    <source>
        <dbReference type="ARBA" id="ARBA00023002"/>
    </source>
</evidence>
<evidence type="ECO:0000256" key="4">
    <source>
        <dbReference type="ARBA" id="ARBA00022827"/>
    </source>
</evidence>
<accession>A0AAE0TUG4</accession>
<dbReference type="SUPFAM" id="SSF56176">
    <property type="entry name" value="FAD-binding/transporter-associated domain-like"/>
    <property type="match status" value="1"/>
</dbReference>
<dbReference type="PROSITE" id="PS51387">
    <property type="entry name" value="FAD_PCMH"/>
    <property type="match status" value="1"/>
</dbReference>
<dbReference type="InterPro" id="IPR016169">
    <property type="entry name" value="FAD-bd_PCMH_sub2"/>
</dbReference>
<dbReference type="GO" id="GO:0016491">
    <property type="term" value="F:oxidoreductase activity"/>
    <property type="evidence" value="ECO:0007669"/>
    <property type="project" value="UniProtKB-KW"/>
</dbReference>
<dbReference type="PANTHER" id="PTHR42973">
    <property type="entry name" value="BINDING OXIDOREDUCTASE, PUTATIVE (AFU_ORTHOLOGUE AFUA_1G17690)-RELATED"/>
    <property type="match status" value="1"/>
</dbReference>
<organism evidence="8 9">
    <name type="scientific">Lasiosphaeria ovina</name>
    <dbReference type="NCBI Taxonomy" id="92902"/>
    <lineage>
        <taxon>Eukaryota</taxon>
        <taxon>Fungi</taxon>
        <taxon>Dikarya</taxon>
        <taxon>Ascomycota</taxon>
        <taxon>Pezizomycotina</taxon>
        <taxon>Sordariomycetes</taxon>
        <taxon>Sordariomycetidae</taxon>
        <taxon>Sordariales</taxon>
        <taxon>Lasiosphaeriaceae</taxon>
        <taxon>Lasiosphaeria</taxon>
    </lineage>
</organism>
<feature type="domain" description="FAD-binding PCMH-type" evidence="7">
    <location>
        <begin position="56"/>
        <end position="238"/>
    </location>
</feature>
<keyword evidence="3" id="KW-0285">Flavoprotein</keyword>
<dbReference type="Pfam" id="PF08031">
    <property type="entry name" value="BBE"/>
    <property type="match status" value="1"/>
</dbReference>
<dbReference type="InterPro" id="IPR050416">
    <property type="entry name" value="FAD-linked_Oxidoreductase"/>
</dbReference>
<reference evidence="8" key="1">
    <citation type="journal article" date="2023" name="Mol. Phylogenet. Evol.">
        <title>Genome-scale phylogeny and comparative genomics of the fungal order Sordariales.</title>
        <authorList>
            <person name="Hensen N."/>
            <person name="Bonometti L."/>
            <person name="Westerberg I."/>
            <person name="Brannstrom I.O."/>
            <person name="Guillou S."/>
            <person name="Cros-Aarteil S."/>
            <person name="Calhoun S."/>
            <person name="Haridas S."/>
            <person name="Kuo A."/>
            <person name="Mondo S."/>
            <person name="Pangilinan J."/>
            <person name="Riley R."/>
            <person name="LaButti K."/>
            <person name="Andreopoulos B."/>
            <person name="Lipzen A."/>
            <person name="Chen C."/>
            <person name="Yan M."/>
            <person name="Daum C."/>
            <person name="Ng V."/>
            <person name="Clum A."/>
            <person name="Steindorff A."/>
            <person name="Ohm R.A."/>
            <person name="Martin F."/>
            <person name="Silar P."/>
            <person name="Natvig D.O."/>
            <person name="Lalanne C."/>
            <person name="Gautier V."/>
            <person name="Ament-Velasquez S.L."/>
            <person name="Kruys A."/>
            <person name="Hutchinson M.I."/>
            <person name="Powell A.J."/>
            <person name="Barry K."/>
            <person name="Miller A.N."/>
            <person name="Grigoriev I.V."/>
            <person name="Debuchy R."/>
            <person name="Gladieux P."/>
            <person name="Hiltunen Thoren M."/>
            <person name="Johannesson H."/>
        </authorList>
    </citation>
    <scope>NUCLEOTIDE SEQUENCE</scope>
    <source>
        <strain evidence="8">CBS 958.72</strain>
    </source>
</reference>
<dbReference type="AlphaFoldDB" id="A0AAE0TUG4"/>
<proteinExistence type="inferred from homology"/>
<dbReference type="InterPro" id="IPR036318">
    <property type="entry name" value="FAD-bd_PCMH-like_sf"/>
</dbReference>
<gene>
    <name evidence="8" type="ORF">B0T24DRAFT_522060</name>
</gene>
<dbReference type="EMBL" id="JAULSN010000002">
    <property type="protein sequence ID" value="KAK3380439.1"/>
    <property type="molecule type" value="Genomic_DNA"/>
</dbReference>
<evidence type="ECO:0000313" key="8">
    <source>
        <dbReference type="EMBL" id="KAK3380439.1"/>
    </source>
</evidence>
<dbReference type="Gene3D" id="3.30.465.10">
    <property type="match status" value="1"/>
</dbReference>
<reference evidence="8" key="2">
    <citation type="submission" date="2023-06" db="EMBL/GenBank/DDBJ databases">
        <authorList>
            <consortium name="Lawrence Berkeley National Laboratory"/>
            <person name="Haridas S."/>
            <person name="Hensen N."/>
            <person name="Bonometti L."/>
            <person name="Westerberg I."/>
            <person name="Brannstrom I.O."/>
            <person name="Guillou S."/>
            <person name="Cros-Aarteil S."/>
            <person name="Calhoun S."/>
            <person name="Kuo A."/>
            <person name="Mondo S."/>
            <person name="Pangilinan J."/>
            <person name="Riley R."/>
            <person name="Labutti K."/>
            <person name="Andreopoulos B."/>
            <person name="Lipzen A."/>
            <person name="Chen C."/>
            <person name="Yanf M."/>
            <person name="Daum C."/>
            <person name="Ng V."/>
            <person name="Clum A."/>
            <person name="Steindorff A."/>
            <person name="Ohm R."/>
            <person name="Martin F."/>
            <person name="Silar P."/>
            <person name="Natvig D."/>
            <person name="Lalanne C."/>
            <person name="Gautier V."/>
            <person name="Ament-Velasquez S.L."/>
            <person name="Kruys A."/>
            <person name="Hutchinson M.I."/>
            <person name="Powell A.J."/>
            <person name="Barry K."/>
            <person name="Miller A.N."/>
            <person name="Grigoriev I.V."/>
            <person name="Debuchy R."/>
            <person name="Gladieux P."/>
            <person name="Thoren M.H."/>
            <person name="Johannesson H."/>
        </authorList>
    </citation>
    <scope>NUCLEOTIDE SEQUENCE</scope>
    <source>
        <strain evidence="8">CBS 958.72</strain>
    </source>
</reference>
<sequence>MRFQLILSATLAASVSANPLSKRAAIDDCLKSAGVPVDTRGSNDWTSDVRPFNQRLPYTPVAIAVPTSIEHVQGAVSCAAKVGLKVNPKSGGHSYASFGLGGENGHLIVELDRMSKVTLDSSTNIATVQAGARLGHVATALYNQGKRAFSHGTCPGCAHLCPFSSVGVGGHSLHGGFGFSSHTYGLAVDWIVGATVVLANGTVVETSETVNPQLFWAMRGAGSSFGIVVVFKFNTFAAPSQVTAFQVNLPWNSASSIASGWTIIQDWVQNTMPKEMNARVFGSPSQTQIQGLYHGNSNNMRTAIQPLLSKLGASLSNSQQYDWMGAFSYYTYGGTVDVTHPYNSVETFYSKSLVTTALPSNVMQNVGQYWMSRAKSTNRDWYIIIDFYGGVNSATTKVPANATSYAYRGDKLWLYEFYDRVNSGSYPSNGFSFLDGWVKTFTDGLTTSQWGMYINYADPTMSRADAQNVYYRQSLNKLKVLKAQYDPTEVFYYPQSIEPATLT</sequence>
<evidence type="ECO:0000256" key="6">
    <source>
        <dbReference type="SAM" id="SignalP"/>
    </source>
</evidence>
<keyword evidence="9" id="KW-1185">Reference proteome</keyword>
<keyword evidence="4" id="KW-0274">FAD</keyword>
<dbReference type="Gene3D" id="3.40.462.20">
    <property type="match status" value="1"/>
</dbReference>
<evidence type="ECO:0000256" key="2">
    <source>
        <dbReference type="ARBA" id="ARBA00005466"/>
    </source>
</evidence>